<dbReference type="InterPro" id="IPR036890">
    <property type="entry name" value="HATPase_C_sf"/>
</dbReference>
<dbReference type="Pfam" id="PF02518">
    <property type="entry name" value="HATPase_c"/>
    <property type="match status" value="1"/>
</dbReference>
<dbReference type="SUPFAM" id="SSF158472">
    <property type="entry name" value="HAMP domain-like"/>
    <property type="match status" value="1"/>
</dbReference>
<keyword evidence="10" id="KW-1133">Transmembrane helix</keyword>
<dbReference type="SMART" id="SM00388">
    <property type="entry name" value="HisKA"/>
    <property type="match status" value="1"/>
</dbReference>
<evidence type="ECO:0000256" key="8">
    <source>
        <dbReference type="ARBA" id="ARBA00022840"/>
    </source>
</evidence>
<dbReference type="Pfam" id="PF00672">
    <property type="entry name" value="HAMP"/>
    <property type="match status" value="1"/>
</dbReference>
<dbReference type="EMBL" id="PDSK01000076">
    <property type="protein sequence ID" value="PIE34775.1"/>
    <property type="molecule type" value="Genomic_DNA"/>
</dbReference>
<dbReference type="PROSITE" id="PS50113">
    <property type="entry name" value="PAC"/>
    <property type="match status" value="1"/>
</dbReference>
<dbReference type="CDD" id="cd00082">
    <property type="entry name" value="HisKA"/>
    <property type="match status" value="1"/>
</dbReference>
<dbReference type="SMART" id="SM00304">
    <property type="entry name" value="HAMP"/>
    <property type="match status" value="2"/>
</dbReference>
<dbReference type="EC" id="2.7.13.3" evidence="3"/>
<dbReference type="CDD" id="cd06225">
    <property type="entry name" value="HAMP"/>
    <property type="match status" value="1"/>
</dbReference>
<dbReference type="SMART" id="SM00387">
    <property type="entry name" value="HATPase_c"/>
    <property type="match status" value="1"/>
</dbReference>
<reference evidence="14 15" key="1">
    <citation type="submission" date="2017-10" db="EMBL/GenBank/DDBJ databases">
        <title>Novel microbial diversity and functional potential in the marine mammal oral microbiome.</title>
        <authorList>
            <person name="Dudek N.K."/>
            <person name="Sun C.L."/>
            <person name="Burstein D."/>
            <person name="Kantor R.S."/>
            <person name="Aliaga Goltsman D.S."/>
            <person name="Bik E.M."/>
            <person name="Thomas B.C."/>
            <person name="Banfield J.F."/>
            <person name="Relman D.A."/>
        </authorList>
    </citation>
    <scope>NUCLEOTIDE SEQUENCE [LARGE SCALE GENOMIC DNA]</scope>
    <source>
        <strain evidence="14">DOLJORAL78_47_16</strain>
    </source>
</reference>
<dbReference type="SMART" id="SM00086">
    <property type="entry name" value="PAC"/>
    <property type="match status" value="1"/>
</dbReference>
<dbReference type="InterPro" id="IPR013656">
    <property type="entry name" value="PAS_4"/>
</dbReference>
<feature type="transmembrane region" description="Helical" evidence="10">
    <location>
        <begin position="593"/>
        <end position="613"/>
    </location>
</feature>
<evidence type="ECO:0000256" key="6">
    <source>
        <dbReference type="ARBA" id="ARBA00022741"/>
    </source>
</evidence>
<dbReference type="InterPro" id="IPR035965">
    <property type="entry name" value="PAS-like_dom_sf"/>
</dbReference>
<dbReference type="GO" id="GO:0000155">
    <property type="term" value="F:phosphorelay sensor kinase activity"/>
    <property type="evidence" value="ECO:0007669"/>
    <property type="project" value="InterPro"/>
</dbReference>
<dbReference type="Gene3D" id="3.30.565.10">
    <property type="entry name" value="Histidine kinase-like ATPase, C-terminal domain"/>
    <property type="match status" value="1"/>
</dbReference>
<dbReference type="PROSITE" id="PS50109">
    <property type="entry name" value="HIS_KIN"/>
    <property type="match status" value="1"/>
</dbReference>
<keyword evidence="10" id="KW-0472">Membrane</keyword>
<dbReference type="InterPro" id="IPR036097">
    <property type="entry name" value="HisK_dim/P_sf"/>
</dbReference>
<organism evidence="14 15">
    <name type="scientific">candidate division KSB3 bacterium</name>
    <dbReference type="NCBI Taxonomy" id="2044937"/>
    <lineage>
        <taxon>Bacteria</taxon>
        <taxon>candidate division KSB3</taxon>
    </lineage>
</organism>
<dbReference type="PROSITE" id="PS50885">
    <property type="entry name" value="HAMP"/>
    <property type="match status" value="1"/>
</dbReference>
<protein>
    <recommendedName>
        <fullName evidence="3">histidine kinase</fullName>
        <ecNumber evidence="3">2.7.13.3</ecNumber>
    </recommendedName>
</protein>
<evidence type="ECO:0000256" key="1">
    <source>
        <dbReference type="ARBA" id="ARBA00000085"/>
    </source>
</evidence>
<evidence type="ECO:0000259" key="13">
    <source>
        <dbReference type="PROSITE" id="PS50885"/>
    </source>
</evidence>
<evidence type="ECO:0000256" key="4">
    <source>
        <dbReference type="ARBA" id="ARBA00022553"/>
    </source>
</evidence>
<evidence type="ECO:0000256" key="10">
    <source>
        <dbReference type="SAM" id="Phobius"/>
    </source>
</evidence>
<dbReference type="InterPro" id="IPR003594">
    <property type="entry name" value="HATPase_dom"/>
</dbReference>
<dbReference type="Proteomes" id="UP000230821">
    <property type="component" value="Unassembled WGS sequence"/>
</dbReference>
<evidence type="ECO:0000259" key="11">
    <source>
        <dbReference type="PROSITE" id="PS50109"/>
    </source>
</evidence>
<comment type="catalytic activity">
    <reaction evidence="1">
        <text>ATP + protein L-histidine = ADP + protein N-phospho-L-histidine.</text>
        <dbReference type="EC" id="2.7.13.3"/>
    </reaction>
</comment>
<proteinExistence type="predicted"/>
<dbReference type="SUPFAM" id="SSF55874">
    <property type="entry name" value="ATPase domain of HSP90 chaperone/DNA topoisomerase II/histidine kinase"/>
    <property type="match status" value="1"/>
</dbReference>
<gene>
    <name evidence="14" type="ORF">CSA56_06755</name>
</gene>
<dbReference type="InterPro" id="IPR001610">
    <property type="entry name" value="PAC"/>
</dbReference>
<keyword evidence="10" id="KW-0812">Transmembrane</keyword>
<accession>A0A2G6KGM4</accession>
<name>A0A2G6KGM4_9BACT</name>
<dbReference type="InterPro" id="IPR005467">
    <property type="entry name" value="His_kinase_dom"/>
</dbReference>
<dbReference type="PANTHER" id="PTHR43065">
    <property type="entry name" value="SENSOR HISTIDINE KINASE"/>
    <property type="match status" value="1"/>
</dbReference>
<dbReference type="Gene3D" id="3.30.450.20">
    <property type="entry name" value="PAS domain"/>
    <property type="match status" value="2"/>
</dbReference>
<evidence type="ECO:0000313" key="15">
    <source>
        <dbReference type="Proteomes" id="UP000230821"/>
    </source>
</evidence>
<evidence type="ECO:0000256" key="3">
    <source>
        <dbReference type="ARBA" id="ARBA00012438"/>
    </source>
</evidence>
<keyword evidence="4" id="KW-0597">Phosphoprotein</keyword>
<feature type="domain" description="PAC" evidence="12">
    <location>
        <begin position="843"/>
        <end position="896"/>
    </location>
</feature>
<feature type="domain" description="Histidine kinase" evidence="11">
    <location>
        <begin position="909"/>
        <end position="1119"/>
    </location>
</feature>
<dbReference type="Pfam" id="PF08448">
    <property type="entry name" value="PAS_4"/>
    <property type="match status" value="1"/>
</dbReference>
<dbReference type="AlphaFoldDB" id="A0A2G6KGM4"/>
<dbReference type="Gene3D" id="6.10.340.10">
    <property type="match status" value="1"/>
</dbReference>
<keyword evidence="5" id="KW-0808">Transferase</keyword>
<dbReference type="GO" id="GO:0005524">
    <property type="term" value="F:ATP binding"/>
    <property type="evidence" value="ECO:0007669"/>
    <property type="project" value="UniProtKB-KW"/>
</dbReference>
<comment type="caution">
    <text evidence="14">The sequence shown here is derived from an EMBL/GenBank/DDBJ whole genome shotgun (WGS) entry which is preliminary data.</text>
</comment>
<dbReference type="SUPFAM" id="SSF55785">
    <property type="entry name" value="PYP-like sensor domain (PAS domain)"/>
    <property type="match status" value="1"/>
</dbReference>
<dbReference type="InterPro" id="IPR003661">
    <property type="entry name" value="HisK_dim/P_dom"/>
</dbReference>
<dbReference type="CDD" id="cd00130">
    <property type="entry name" value="PAS"/>
    <property type="match status" value="1"/>
</dbReference>
<dbReference type="Gene3D" id="1.10.287.130">
    <property type="match status" value="1"/>
</dbReference>
<dbReference type="InterPro" id="IPR003660">
    <property type="entry name" value="HAMP_dom"/>
</dbReference>
<evidence type="ECO:0000256" key="2">
    <source>
        <dbReference type="ARBA" id="ARBA00004370"/>
    </source>
</evidence>
<sequence>MVKDRKIRTKFSIALLAVGLVPFLFIGIVALLISSQALSKQAFGQLESLREVKKTQLKRYFAARQREMGALIETVATLKQAAFDKLATAQEIKKAQVETYLIQHLKNITVLSKTTTVIDALKRFRVAFGSDEEGKVGGELYTFLDTLFGESFQQFMAEYGYDDLYLIAKDGTIVYSVGKQADEGENLLTGSLRHTSLSAGFQQGLHKVTFQDFAPYPVPDHQYCAFLVAPISDQIGKDASDFIISGSKHPTPASALSKHDLGEAFGALALKISPAMLNTIVQRREGMGETGETYIVGLHDGIMQLRSDRIVQDGRIGQESVINGREAVLSGQAGQDIQPGNDGALEVRSYAPLNLPGLSWFMISSMSLEEAINPRFDGKVDYFTRYNFQYGYEDLLLIHPEGEVFYTVVHHPDYQTNILTGEYKSSNLGVLVRRVLDTQQFALADVALYAPDNHQPAAFIAQPVVHNGMVEVVVALKLSIDSINEIMLERSGIGATGETYLVGSDLLMRSNTFRDPEHHSVLASFREPGTGKVATDATRSALSGETGARIINGYAGKRVLSSYTPVHVGDTVWALIAEIDEDEAFAATHALKYAMGIVAIVGVGVVLVLALVLSHVMVKPLSYLATIADRLAGGDIACDLDKLRRYVSHDEVGTLARSFEKFILYIQDTAAIATRIAQGNLSHTIRPRSKRDVLGQAFLNMSAYLESMATAATVIATGDFTYHIQPKTDEDVLGNAFTKMTVQLRDNFDRIQQEAAERQQAQKNLAEERNLLWTLIDHLPDWIYVKDTQGHFMIANTTIAQFVGVASPNDLIGKRSRDVFPAEITEKFSADDRAVIESGQGLRNREEQIVNHATGETSWILTTKVPFRDQHGEIVGLVGIDRDITERIQMEQRVREAERMAAIGRITASLSHEIRNPLSAIKMNLQLLKRNYQLVESARVHIDISVEEMIRLEGILSEVLDFAKPLYPTFSECDINGTVESCLQLLRAKFDQKHLEVHRSFDKTIPSVRADTKKLSQAVINLALNAFEASEEGGQLWIASRYHPAVEPPEIEVIVEDEGVGLNQEQLHDLFKPFFTTKAHGTGLGLTNARRIIETHSGRIEVKNRSPRGASFHMYLPVG</sequence>
<evidence type="ECO:0000259" key="12">
    <source>
        <dbReference type="PROSITE" id="PS50113"/>
    </source>
</evidence>
<dbReference type="InterPro" id="IPR004358">
    <property type="entry name" value="Sig_transdc_His_kin-like_C"/>
</dbReference>
<keyword evidence="7" id="KW-0418">Kinase</keyword>
<dbReference type="PRINTS" id="PR00344">
    <property type="entry name" value="BCTRLSENSOR"/>
</dbReference>
<keyword evidence="8" id="KW-0067">ATP-binding</keyword>
<dbReference type="GO" id="GO:0016020">
    <property type="term" value="C:membrane"/>
    <property type="evidence" value="ECO:0007669"/>
    <property type="project" value="UniProtKB-SubCell"/>
</dbReference>
<evidence type="ECO:0000313" key="14">
    <source>
        <dbReference type="EMBL" id="PIE34775.1"/>
    </source>
</evidence>
<keyword evidence="6" id="KW-0547">Nucleotide-binding</keyword>
<keyword evidence="9" id="KW-0902">Two-component regulatory system</keyword>
<evidence type="ECO:0000256" key="7">
    <source>
        <dbReference type="ARBA" id="ARBA00022777"/>
    </source>
</evidence>
<dbReference type="Pfam" id="PF00512">
    <property type="entry name" value="HisKA"/>
    <property type="match status" value="1"/>
</dbReference>
<dbReference type="SMART" id="SM00091">
    <property type="entry name" value="PAS"/>
    <property type="match status" value="1"/>
</dbReference>
<dbReference type="InterPro" id="IPR000700">
    <property type="entry name" value="PAS-assoc_C"/>
</dbReference>
<evidence type="ECO:0000256" key="5">
    <source>
        <dbReference type="ARBA" id="ARBA00022679"/>
    </source>
</evidence>
<evidence type="ECO:0000256" key="9">
    <source>
        <dbReference type="ARBA" id="ARBA00023012"/>
    </source>
</evidence>
<dbReference type="InterPro" id="IPR000014">
    <property type="entry name" value="PAS"/>
</dbReference>
<feature type="transmembrane region" description="Helical" evidence="10">
    <location>
        <begin position="12"/>
        <end position="33"/>
    </location>
</feature>
<dbReference type="PANTHER" id="PTHR43065:SF10">
    <property type="entry name" value="PEROXIDE STRESS-ACTIVATED HISTIDINE KINASE MAK3"/>
    <property type="match status" value="1"/>
</dbReference>
<dbReference type="SUPFAM" id="SSF47384">
    <property type="entry name" value="Homodimeric domain of signal transducing histidine kinase"/>
    <property type="match status" value="1"/>
</dbReference>
<comment type="subcellular location">
    <subcellularLocation>
        <location evidence="2">Membrane</location>
    </subcellularLocation>
</comment>
<dbReference type="NCBIfam" id="TIGR00229">
    <property type="entry name" value="sensory_box"/>
    <property type="match status" value="1"/>
</dbReference>
<feature type="domain" description="HAMP" evidence="13">
    <location>
        <begin position="615"/>
        <end position="671"/>
    </location>
</feature>